<evidence type="ECO:0000259" key="5">
    <source>
        <dbReference type="Pfam" id="PF03081"/>
    </source>
</evidence>
<evidence type="ECO:0000256" key="4">
    <source>
        <dbReference type="SAM" id="MobiDB-lite"/>
    </source>
</evidence>
<proteinExistence type="inferred from homology"/>
<dbReference type="GO" id="GO:0000145">
    <property type="term" value="C:exocyst"/>
    <property type="evidence" value="ECO:0007669"/>
    <property type="project" value="InterPro"/>
</dbReference>
<dbReference type="AlphaFoldDB" id="A0A8T0I1W6"/>
<organism evidence="6 7">
    <name type="scientific">Ceratodon purpureus</name>
    <name type="common">Fire moss</name>
    <name type="synonym">Dicranum purpureum</name>
    <dbReference type="NCBI Taxonomy" id="3225"/>
    <lineage>
        <taxon>Eukaryota</taxon>
        <taxon>Viridiplantae</taxon>
        <taxon>Streptophyta</taxon>
        <taxon>Embryophyta</taxon>
        <taxon>Bryophyta</taxon>
        <taxon>Bryophytina</taxon>
        <taxon>Bryopsida</taxon>
        <taxon>Dicranidae</taxon>
        <taxon>Pseudoditrichales</taxon>
        <taxon>Ditrichaceae</taxon>
        <taxon>Ceratodon</taxon>
    </lineage>
</organism>
<comment type="caution">
    <text evidence="6">The sequence shown here is derived from an EMBL/GenBank/DDBJ whole genome shotgun (WGS) entry which is preliminary data.</text>
</comment>
<dbReference type="Pfam" id="PF20669">
    <property type="entry name" value="Exo70_N"/>
    <property type="match status" value="1"/>
</dbReference>
<dbReference type="EMBL" id="CM026425">
    <property type="protein sequence ID" value="KAG0577440.1"/>
    <property type="molecule type" value="Genomic_DNA"/>
</dbReference>
<dbReference type="GO" id="GO:0015031">
    <property type="term" value="P:protein transport"/>
    <property type="evidence" value="ECO:0007669"/>
    <property type="project" value="UniProtKB-KW"/>
</dbReference>
<dbReference type="PANTHER" id="PTHR12542">
    <property type="entry name" value="EXOCYST COMPLEX PROTEIN EXO70"/>
    <property type="match status" value="1"/>
</dbReference>
<keyword evidence="3" id="KW-0268">Exocytosis</keyword>
<sequence>MGESELSRLVASENKLIAARQALCESLGKTRELGVALSKSENKLKIISGRLQPIQQAMGPLLDQTESARHFADQIEGALNPAKTVLKKFEELRALEAILMREPKDNLDTYLVGIQKLDECLNFVKLNSGSAIKLSLEAAEAVVRKNAVSKARGNRLAESIALLKTYRAGEPNTTLDSGLLGVPLEKLTKEFKRIMVQHTLPLTLPDRLDPTETKDITEQIILPPAVLKRLQAIMQNLANNGGLEKCVESYREIRSTRAFVSLQGLKLDYLKTCSPEALEKIDWDILQTMIGKWSEHIEVAVKVLYASEKRLCEQVLGKVSKGAHVDECLYKVARIGIGQFISFGEGIARSHRAPEKLFKLLDMYDSLDKCMPTVNTLFDGEFCRELRSQLRELQKMVVAQACRTFWEFKQWVVEQHEGSMAPDGSVTKLSSYVVNYLKYLVSDDYNPIMDKVLKIEQSWRGQGRGEESGLANGVLLFMQALERQVEGRSNEYSDPALRHIFLMNNLWYMRTRSKKCGLGSLLGEQWLTEQRRKVENHALAYEHEVWGGVLKYLSREGFNSQGGRSAVRELVVKRIRDFTAAFDSACQRHQRWSIAEEDLREGTKDAVLQAVVPAYKSFVSSFDSLFDSGSGPKNYYKYTPENIEHIITELLNGRLELTRGPGSQGTHGRQAHVPYAGDAHR</sequence>
<dbReference type="InterPro" id="IPR016159">
    <property type="entry name" value="Cullin_repeat-like_dom_sf"/>
</dbReference>
<evidence type="ECO:0000256" key="1">
    <source>
        <dbReference type="ARBA" id="ARBA00006756"/>
    </source>
</evidence>
<reference evidence="6" key="1">
    <citation type="submission" date="2020-06" db="EMBL/GenBank/DDBJ databases">
        <title>WGS assembly of Ceratodon purpureus strain R40.</title>
        <authorList>
            <person name="Carey S.B."/>
            <person name="Jenkins J."/>
            <person name="Shu S."/>
            <person name="Lovell J.T."/>
            <person name="Sreedasyam A."/>
            <person name="Maumus F."/>
            <person name="Tiley G.P."/>
            <person name="Fernandez-Pozo N."/>
            <person name="Barry K."/>
            <person name="Chen C."/>
            <person name="Wang M."/>
            <person name="Lipzen A."/>
            <person name="Daum C."/>
            <person name="Saski C.A."/>
            <person name="Payton A.C."/>
            <person name="Mcbreen J.C."/>
            <person name="Conrad R.E."/>
            <person name="Kollar L.M."/>
            <person name="Olsson S."/>
            <person name="Huttunen S."/>
            <person name="Landis J.B."/>
            <person name="Wickett N.J."/>
            <person name="Johnson M.G."/>
            <person name="Rensing S.A."/>
            <person name="Grimwood J."/>
            <person name="Schmutz J."/>
            <person name="Mcdaniel S.F."/>
        </authorList>
    </citation>
    <scope>NUCLEOTIDE SEQUENCE</scope>
    <source>
        <strain evidence="6">R40</strain>
    </source>
</reference>
<keyword evidence="7" id="KW-1185">Reference proteome</keyword>
<evidence type="ECO:0000313" key="6">
    <source>
        <dbReference type="EMBL" id="KAG0577440.1"/>
    </source>
</evidence>
<dbReference type="SUPFAM" id="SSF74788">
    <property type="entry name" value="Cullin repeat-like"/>
    <property type="match status" value="1"/>
</dbReference>
<name>A0A8T0I1W6_CERPU</name>
<dbReference type="GO" id="GO:0006887">
    <property type="term" value="P:exocytosis"/>
    <property type="evidence" value="ECO:0007669"/>
    <property type="project" value="UniProtKB-KW"/>
</dbReference>
<dbReference type="Pfam" id="PF03081">
    <property type="entry name" value="Exo70_C"/>
    <property type="match status" value="1"/>
</dbReference>
<dbReference type="GO" id="GO:0005546">
    <property type="term" value="F:phosphatidylinositol-4,5-bisphosphate binding"/>
    <property type="evidence" value="ECO:0007669"/>
    <property type="project" value="InterPro"/>
</dbReference>
<dbReference type="PANTHER" id="PTHR12542:SF85">
    <property type="entry name" value="EXOCYST SUBUNIT EXO70 FAMILY PROTEIN"/>
    <property type="match status" value="1"/>
</dbReference>
<dbReference type="Proteomes" id="UP000822688">
    <property type="component" value="Chromosome 5"/>
</dbReference>
<evidence type="ECO:0000256" key="2">
    <source>
        <dbReference type="ARBA" id="ARBA00022448"/>
    </source>
</evidence>
<dbReference type="InterPro" id="IPR004140">
    <property type="entry name" value="Exo70"/>
</dbReference>
<feature type="region of interest" description="Disordered" evidence="4">
    <location>
        <begin position="659"/>
        <end position="681"/>
    </location>
</feature>
<dbReference type="Gene3D" id="1.20.1280.170">
    <property type="entry name" value="Exocyst complex component Exo70"/>
    <property type="match status" value="1"/>
</dbReference>
<protein>
    <recommendedName>
        <fullName evidence="3">Exocyst subunit Exo70 family protein</fullName>
    </recommendedName>
</protein>
<keyword evidence="2 3" id="KW-0813">Transport</keyword>
<dbReference type="InterPro" id="IPR046364">
    <property type="entry name" value="Exo70_C"/>
</dbReference>
<comment type="function">
    <text evidence="3">Component of the exocyst complex.</text>
</comment>
<accession>A0A8T0I1W6</accession>
<evidence type="ECO:0000256" key="3">
    <source>
        <dbReference type="RuleBase" id="RU365026"/>
    </source>
</evidence>
<evidence type="ECO:0000313" key="7">
    <source>
        <dbReference type="Proteomes" id="UP000822688"/>
    </source>
</evidence>
<gene>
    <name evidence="6" type="ORF">KC19_5G156100</name>
</gene>
<comment type="similarity">
    <text evidence="1 3">Belongs to the EXO70 family.</text>
</comment>
<feature type="domain" description="Exocyst complex subunit Exo70 C-terminal" evidence="5">
    <location>
        <begin position="292"/>
        <end position="649"/>
    </location>
</feature>
<keyword evidence="3" id="KW-0653">Protein transport</keyword>